<accession>A0A5N6R793</accession>
<feature type="region of interest" description="Disordered" evidence="5">
    <location>
        <begin position="65"/>
        <end position="88"/>
    </location>
</feature>
<name>A0A5N6R793_9ROSI</name>
<dbReference type="Proteomes" id="UP000327013">
    <property type="component" value="Chromosome 5"/>
</dbReference>
<dbReference type="SUPFAM" id="SSF103511">
    <property type="entry name" value="Chlorophyll a-b binding protein"/>
    <property type="match status" value="1"/>
</dbReference>
<evidence type="ECO:0000313" key="6">
    <source>
        <dbReference type="EMBL" id="KAE8056869.1"/>
    </source>
</evidence>
<organism evidence="6 7">
    <name type="scientific">Carpinus fangiana</name>
    <dbReference type="NCBI Taxonomy" id="176857"/>
    <lineage>
        <taxon>Eukaryota</taxon>
        <taxon>Viridiplantae</taxon>
        <taxon>Streptophyta</taxon>
        <taxon>Embryophyta</taxon>
        <taxon>Tracheophyta</taxon>
        <taxon>Spermatophyta</taxon>
        <taxon>Magnoliopsida</taxon>
        <taxon>eudicotyledons</taxon>
        <taxon>Gunneridae</taxon>
        <taxon>Pentapetalae</taxon>
        <taxon>rosids</taxon>
        <taxon>fabids</taxon>
        <taxon>Fagales</taxon>
        <taxon>Betulaceae</taxon>
        <taxon>Carpinus</taxon>
    </lineage>
</organism>
<protein>
    <submittedName>
        <fullName evidence="6">Uncharacterized protein</fullName>
    </submittedName>
</protein>
<proteinExistence type="predicted"/>
<evidence type="ECO:0000256" key="5">
    <source>
        <dbReference type="SAM" id="MobiDB-lite"/>
    </source>
</evidence>
<dbReference type="GO" id="GO:0016020">
    <property type="term" value="C:membrane"/>
    <property type="evidence" value="ECO:0007669"/>
    <property type="project" value="UniProtKB-SubCell"/>
</dbReference>
<keyword evidence="4" id="KW-0472">Membrane</keyword>
<reference evidence="6 7" key="1">
    <citation type="submission" date="2019-06" db="EMBL/GenBank/DDBJ databases">
        <title>A chromosomal-level reference genome of Carpinus fangiana (Coryloideae, Betulaceae).</title>
        <authorList>
            <person name="Yang X."/>
            <person name="Wang Z."/>
            <person name="Zhang L."/>
            <person name="Hao G."/>
            <person name="Liu J."/>
            <person name="Yang Y."/>
        </authorList>
    </citation>
    <scope>NUCLEOTIDE SEQUENCE [LARGE SCALE GENOMIC DNA]</scope>
    <source>
        <strain evidence="6">Cfa_2016G</strain>
        <tissue evidence="6">Leaf</tissue>
    </source>
</reference>
<gene>
    <name evidence="6" type="ORF">FH972_013605</name>
</gene>
<dbReference type="EMBL" id="CM017325">
    <property type="protein sequence ID" value="KAE8056869.1"/>
    <property type="molecule type" value="Genomic_DNA"/>
</dbReference>
<sequence length="251" mass="28257">MASVAITASLHIACSTHHVPKKQQPQPGPARSPVPKQATHVTLDVEGQKGLNMAEHHERATLDINKSKNAIDEVENGSETQPSAPKFADERWKNGTWDLNMFVKNGKMDWDGVITAEARRRKFLELYPEAATNQEPVLFRSSIIPWWAWLVRSYLPEAELLNGRAAMVGFFMAYLVDALTGLDVVGQTGNFLCKAGLFVTVISVILFRRTQDFETLKRLADEATFYDKQWQASWQDKNASTGALEQNRKRN</sequence>
<keyword evidence="7" id="KW-1185">Reference proteome</keyword>
<evidence type="ECO:0000256" key="1">
    <source>
        <dbReference type="ARBA" id="ARBA00004141"/>
    </source>
</evidence>
<keyword evidence="3" id="KW-1133">Transmembrane helix</keyword>
<evidence type="ECO:0000256" key="4">
    <source>
        <dbReference type="ARBA" id="ARBA00023136"/>
    </source>
</evidence>
<comment type="subcellular location">
    <subcellularLocation>
        <location evidence="1">Membrane</location>
        <topology evidence="1">Multi-pass membrane protein</topology>
    </subcellularLocation>
</comment>
<dbReference type="PANTHER" id="PTHR14154">
    <property type="entry name" value="UPF0041 BRAIN PROTEIN 44-RELATED"/>
    <property type="match status" value="1"/>
</dbReference>
<evidence type="ECO:0000313" key="7">
    <source>
        <dbReference type="Proteomes" id="UP000327013"/>
    </source>
</evidence>
<keyword evidence="2" id="KW-0812">Transmembrane</keyword>
<dbReference type="AlphaFoldDB" id="A0A5N6R793"/>
<feature type="region of interest" description="Disordered" evidence="5">
    <location>
        <begin position="17"/>
        <end position="36"/>
    </location>
</feature>
<evidence type="ECO:0000256" key="3">
    <source>
        <dbReference type="ARBA" id="ARBA00022989"/>
    </source>
</evidence>
<evidence type="ECO:0000256" key="2">
    <source>
        <dbReference type="ARBA" id="ARBA00022692"/>
    </source>
</evidence>
<dbReference type="OrthoDB" id="566010at2759"/>